<feature type="transmembrane region" description="Helical" evidence="1">
    <location>
        <begin position="35"/>
        <end position="52"/>
    </location>
</feature>
<name>A0A2P4R999_9LACO</name>
<protein>
    <submittedName>
        <fullName evidence="2">Uncharacterized protein</fullName>
    </submittedName>
</protein>
<feature type="transmembrane region" description="Helical" evidence="1">
    <location>
        <begin position="83"/>
        <end position="102"/>
    </location>
</feature>
<evidence type="ECO:0000256" key="1">
    <source>
        <dbReference type="SAM" id="Phobius"/>
    </source>
</evidence>
<proteinExistence type="predicted"/>
<keyword evidence="1" id="KW-0812">Transmembrane</keyword>
<keyword evidence="1" id="KW-1133">Transmembrane helix</keyword>
<dbReference type="AlphaFoldDB" id="A0A2P4R999"/>
<reference evidence="2" key="1">
    <citation type="submission" date="2018-01" db="EMBL/GenBank/DDBJ databases">
        <title>Genome sequnecing of Lactobacillus formosensis KACC 18721.</title>
        <authorList>
            <person name="Kim S.-J."/>
            <person name="Heo J."/>
        </authorList>
    </citation>
    <scope>NUCLEOTIDE SEQUENCE</scope>
    <source>
        <strain evidence="2">KACC 18721</strain>
    </source>
</reference>
<organism evidence="2">
    <name type="scientific">Companilactobacillus formosensis</name>
    <dbReference type="NCBI Taxonomy" id="1617889"/>
    <lineage>
        <taxon>Bacteria</taxon>
        <taxon>Bacillati</taxon>
        <taxon>Bacillota</taxon>
        <taxon>Bacilli</taxon>
        <taxon>Lactobacillales</taxon>
        <taxon>Lactobacillaceae</taxon>
        <taxon>Companilactobacillus</taxon>
    </lineage>
</organism>
<comment type="caution">
    <text evidence="2">The sequence shown here is derived from an EMBL/GenBank/DDBJ whole genome shotgun (WGS) entry which is preliminary data.</text>
</comment>
<dbReference type="EMBL" id="PPWZ01000008">
    <property type="protein sequence ID" value="POH37837.1"/>
    <property type="molecule type" value="Genomic_DNA"/>
</dbReference>
<keyword evidence="1" id="KW-0472">Membrane</keyword>
<gene>
    <name evidence="2" type="ORF">C2R26_01075</name>
</gene>
<feature type="transmembrane region" description="Helical" evidence="1">
    <location>
        <begin position="59"/>
        <end position="77"/>
    </location>
</feature>
<accession>A0A2P4R999</accession>
<evidence type="ECO:0000313" key="2">
    <source>
        <dbReference type="EMBL" id="POH37837.1"/>
    </source>
</evidence>
<sequence>MKNRVIRNFLIFLGCWFLIVIGVNITQQQPILTNFPWEILLIFLLSLILVVTELKRKTIWGIYFIVFFIYMLLNGGYYNWTSLITFAFMSFFMSAITYFIGVQFKKGGQVK</sequence>